<accession>A0A2H4J858</accession>
<protein>
    <submittedName>
        <fullName evidence="1">Uncharacterized protein</fullName>
    </submittedName>
</protein>
<sequence length="63" mass="7358">MRTYTLTTDQLREFAESLFDDGYRCVATVSEKGDPMDVFRTEAYYHARCRDVEPRLFSVGGKR</sequence>
<organism evidence="1">
    <name type="scientific">uncultured Caudovirales phage</name>
    <dbReference type="NCBI Taxonomy" id="2100421"/>
    <lineage>
        <taxon>Viruses</taxon>
        <taxon>Duplodnaviria</taxon>
        <taxon>Heunggongvirae</taxon>
        <taxon>Uroviricota</taxon>
        <taxon>Caudoviricetes</taxon>
        <taxon>Peduoviridae</taxon>
        <taxon>Maltschvirus</taxon>
        <taxon>Maltschvirus maltsch</taxon>
    </lineage>
</organism>
<reference evidence="1" key="1">
    <citation type="submission" date="2017-06" db="EMBL/GenBank/DDBJ databases">
        <title>Novel phages from South African skin metaviromes.</title>
        <authorList>
            <person name="van Zyl L.J."/>
            <person name="Abrahams Y."/>
            <person name="Stander E.A."/>
            <person name="Kirby B.M."/>
            <person name="Clavaud C."/>
            <person name="Farcet C."/>
            <person name="Breton L."/>
            <person name="Trindade M.I."/>
        </authorList>
    </citation>
    <scope>NUCLEOTIDE SEQUENCE</scope>
</reference>
<name>A0A2H4J858_9CAUD</name>
<dbReference type="EMBL" id="MF417879">
    <property type="protein sequence ID" value="ASN68656.1"/>
    <property type="molecule type" value="Genomic_DNA"/>
</dbReference>
<evidence type="ECO:0000313" key="1">
    <source>
        <dbReference type="EMBL" id="ASN68656.1"/>
    </source>
</evidence>
<gene>
    <name evidence="1" type="ORF">3S11_33</name>
</gene>
<proteinExistence type="predicted"/>